<name>A0A1B5L405_USTVR</name>
<feature type="compositionally biased region" description="Polar residues" evidence="1">
    <location>
        <begin position="391"/>
        <end position="400"/>
    </location>
</feature>
<evidence type="ECO:0000256" key="1">
    <source>
        <dbReference type="SAM" id="MobiDB-lite"/>
    </source>
</evidence>
<feature type="compositionally biased region" description="Basic and acidic residues" evidence="1">
    <location>
        <begin position="15"/>
        <end position="28"/>
    </location>
</feature>
<accession>A0A1B5L405</accession>
<feature type="region of interest" description="Disordered" evidence="1">
    <location>
        <begin position="11"/>
        <end position="115"/>
    </location>
</feature>
<evidence type="ECO:0000313" key="2">
    <source>
        <dbReference type="EMBL" id="GAO17158.1"/>
    </source>
</evidence>
<feature type="region of interest" description="Disordered" evidence="1">
    <location>
        <begin position="148"/>
        <end position="170"/>
    </location>
</feature>
<feature type="region of interest" description="Disordered" evidence="1">
    <location>
        <begin position="560"/>
        <end position="604"/>
    </location>
</feature>
<reference evidence="3" key="1">
    <citation type="journal article" date="2016" name="Genome Announc.">
        <title>Genome sequence of Ustilaginoidea virens IPU010, a rice pathogenic fungus causing false smut.</title>
        <authorList>
            <person name="Kumagai T."/>
            <person name="Ishii T."/>
            <person name="Terai G."/>
            <person name="Umemura M."/>
            <person name="Machida M."/>
            <person name="Asai K."/>
        </authorList>
    </citation>
    <scope>NUCLEOTIDE SEQUENCE [LARGE SCALE GENOMIC DNA]</scope>
    <source>
        <strain evidence="3">IPU010</strain>
    </source>
</reference>
<feature type="compositionally biased region" description="Polar residues" evidence="1">
    <location>
        <begin position="151"/>
        <end position="166"/>
    </location>
</feature>
<comment type="caution">
    <text evidence="2">The sequence shown here is derived from an EMBL/GenBank/DDBJ whole genome shotgun (WGS) entry which is preliminary data.</text>
</comment>
<feature type="compositionally biased region" description="Polar residues" evidence="1">
    <location>
        <begin position="29"/>
        <end position="55"/>
    </location>
</feature>
<protein>
    <recommendedName>
        <fullName evidence="4">HDA1 complex subunit</fullName>
    </recommendedName>
</protein>
<proteinExistence type="predicted"/>
<dbReference type="InterPro" id="IPR038609">
    <property type="entry name" value="HDA1_su2/3_sf"/>
</dbReference>
<feature type="compositionally biased region" description="Basic and acidic residues" evidence="1">
    <location>
        <begin position="485"/>
        <end position="499"/>
    </location>
</feature>
<dbReference type="EMBL" id="BBTG02000014">
    <property type="protein sequence ID" value="GAO17158.1"/>
    <property type="molecule type" value="Genomic_DNA"/>
</dbReference>
<feature type="region of interest" description="Disordered" evidence="1">
    <location>
        <begin position="480"/>
        <end position="505"/>
    </location>
</feature>
<sequence>MALFASRAALFSSREVTDEAKQEWESLKVSRSQEGCGGTQDSQPPRPSNWRQLSKLQRVDAAGPSSSPRSGLVVTDDQGNRPSQVHRVARRAASSEEPVPSIGSTPSADSLDCPEAFGSDCFAPWDLDAHRSQQLIVALQKNSDLDKSEYTSEYNTQSSGHTSQSVAELEDQDERALFASQLNHQIIPDSQEPSGQTWSVVIESTDHFAAPAGDESVSPSRLSVVALSPISQQDEPFGADSTSLILGGEGSQHLHIQEALNGPDIPSNQFGQAQPTSLASRQFHLATPATKSNPKAQSPEATRDWVDTPVTSPAFLSQPPVTREFDVPESSVSHGHGAVRTIAETPSYDRTKSAGTSSAVELTQESQDAQVIEPIISQIGVFSDSHDTDNHGTAVNSHATPQDMPLSQPLDMDRQENLHESPNPAPSSSAVDELSRLVNLDNVMTEGSIFQKGKQTYLDTSHFATPLPNLAMQKEKQLVFGSNESAEHESEQRSHEISENPKGSAVQSLQNLINDILDDPDTPASGAIVPDALHSSGPHTVSLADISTSQHGVERTALPLMPSLSPQDEPAPSNVFQSSGVPFPMAQPKEDSDDDSSETSQEPIPLKHIITLPFQARLRPLYDDILLDSKKEITQFGAIFNSETYVEPDDALVQKIDDVFGRLHNICDYPPECIGTALESLPSTQLIKYCRDANAKFNFLYELLQGLTEETRVLIVARSAELLSLLYRLCEALHLDCVCEDIGRSQKTSSNATVTLVLPTRMVDEDDFDVVIGYDHFFGASEIGKKLEPVIPDARSPLVLILVTIHSIEHIDLYLPEDLTPLEKKNALMSGIVRARQFLAEPDRGLPEPHEPASVFLDYLNGLAKGIAWNPVPVPEEILDIYVESQSRSQMPTAAGNTELENARKRKLVRSHDRNFAKQRKVEVADEMQDDSEDENAKRMRVFRNKQPTAQVNNVPLPEDVKALLGSVQPEQDAGKAPRVLVSVPLAVLQALAEHTSELNRRADAADRETQYKSVISTLETRVKEYERSSAKMYSSQRSALEDRSKFEQQARKAEAALQKATEVAQRDAEKAQKRITDLEATVARLTAGSGGADDDTPLAKTQQLLQTAQGNIQTLEKRLENARKDAEYTMSLYQDGTTTSSALRGENADLREQVADLQKKTEETMGKIHAIQADKTTKQYVGQIRNLKTQLRERDIQLDLMKEEIRQLKNGRRDTRQVSVPRSPRLGMMSPRTGRATYGSGSSASRGTSPAPASAAEGAASSLLTGMQFMTQPPGNGRWNHLRE</sequence>
<evidence type="ECO:0000313" key="3">
    <source>
        <dbReference type="Proteomes" id="UP000054053"/>
    </source>
</evidence>
<feature type="region of interest" description="Disordered" evidence="1">
    <location>
        <begin position="288"/>
        <end position="364"/>
    </location>
</feature>
<feature type="compositionally biased region" description="Polar residues" evidence="1">
    <location>
        <begin position="289"/>
        <end position="300"/>
    </location>
</feature>
<gene>
    <name evidence="2" type="ORF">UVI_02031000</name>
</gene>
<organism evidence="2 3">
    <name type="scientific">Ustilaginoidea virens</name>
    <name type="common">Rice false smut fungus</name>
    <name type="synonym">Villosiclava virens</name>
    <dbReference type="NCBI Taxonomy" id="1159556"/>
    <lineage>
        <taxon>Eukaryota</taxon>
        <taxon>Fungi</taxon>
        <taxon>Dikarya</taxon>
        <taxon>Ascomycota</taxon>
        <taxon>Pezizomycotina</taxon>
        <taxon>Sordariomycetes</taxon>
        <taxon>Hypocreomycetidae</taxon>
        <taxon>Hypocreales</taxon>
        <taxon>Clavicipitaceae</taxon>
        <taxon>Ustilaginoidea</taxon>
    </lineage>
</organism>
<dbReference type="Gene3D" id="3.40.50.12360">
    <property type="match status" value="1"/>
</dbReference>
<feature type="region of interest" description="Disordered" evidence="1">
    <location>
        <begin position="382"/>
        <end position="409"/>
    </location>
</feature>
<dbReference type="Proteomes" id="UP000054053">
    <property type="component" value="Unassembled WGS sequence"/>
</dbReference>
<evidence type="ECO:0008006" key="4">
    <source>
        <dbReference type="Google" id="ProtNLM"/>
    </source>
</evidence>
<feature type="region of interest" description="Disordered" evidence="1">
    <location>
        <begin position="1211"/>
        <end position="1285"/>
    </location>
</feature>
<feature type="compositionally biased region" description="Polar residues" evidence="1">
    <location>
        <begin position="353"/>
        <end position="364"/>
    </location>
</feature>
<feature type="compositionally biased region" description="Low complexity" evidence="1">
    <location>
        <begin position="1248"/>
        <end position="1266"/>
    </location>
</feature>